<dbReference type="Gene3D" id="3.20.20.190">
    <property type="entry name" value="Phosphatidylinositol (PI) phosphodiesterase"/>
    <property type="match status" value="1"/>
</dbReference>
<keyword evidence="1" id="KW-0732">Signal</keyword>
<dbReference type="EMBL" id="PJZK01000025">
    <property type="protein sequence ID" value="PLR44773.1"/>
    <property type="molecule type" value="Genomic_DNA"/>
</dbReference>
<evidence type="ECO:0000313" key="3">
    <source>
        <dbReference type="EMBL" id="PLR44773.1"/>
    </source>
</evidence>
<accession>A0A2N5EIM3</accession>
<dbReference type="GO" id="GO:0008081">
    <property type="term" value="F:phosphoric diester hydrolase activity"/>
    <property type="evidence" value="ECO:0007669"/>
    <property type="project" value="InterPro"/>
</dbReference>
<feature type="signal peptide" evidence="1">
    <location>
        <begin position="1"/>
        <end position="23"/>
    </location>
</feature>
<keyword evidence="4" id="KW-1185">Reference proteome</keyword>
<dbReference type="InterPro" id="IPR030395">
    <property type="entry name" value="GP_PDE_dom"/>
</dbReference>
<dbReference type="GO" id="GO:0006629">
    <property type="term" value="P:lipid metabolic process"/>
    <property type="evidence" value="ECO:0007669"/>
    <property type="project" value="InterPro"/>
</dbReference>
<dbReference type="PANTHER" id="PTHR46211:SF10">
    <property type="entry name" value="EXPORTED PROTEIN"/>
    <property type="match status" value="1"/>
</dbReference>
<comment type="caution">
    <text evidence="3">The sequence shown here is derived from an EMBL/GenBank/DDBJ whole genome shotgun (WGS) entry which is preliminary data.</text>
</comment>
<evidence type="ECO:0000259" key="2">
    <source>
        <dbReference type="PROSITE" id="PS51704"/>
    </source>
</evidence>
<feature type="domain" description="GP-PDE" evidence="2">
    <location>
        <begin position="25"/>
        <end position="291"/>
    </location>
</feature>
<proteinExistence type="predicted"/>
<dbReference type="AlphaFoldDB" id="A0A2N5EIM3"/>
<dbReference type="PROSITE" id="PS51704">
    <property type="entry name" value="GP_PDE"/>
    <property type="match status" value="1"/>
</dbReference>
<evidence type="ECO:0000256" key="1">
    <source>
        <dbReference type="SAM" id="SignalP"/>
    </source>
</evidence>
<evidence type="ECO:0000313" key="4">
    <source>
        <dbReference type="Proteomes" id="UP000234626"/>
    </source>
</evidence>
<sequence>MMSISKTFVIAASLLLGSAPAWAAPQIIAHRGGTGDAPENTLPAIGLALKNGADAVWVTVQLSKDGMPVLYRPSDLSALTPRKGPVSAYTAAELVNTDAGWAFGSGDQHPWRGKQVAIPTLAGVLTRFPDVTFYLDIKSPDAAPEVMAAALAKVLRDTHSLARIRVYSTDSRYLAALPPEVPRFESRDLTRTALANITMAHQCTLEASAADRWYGLELQRKVEVVEKYTLGEARSAATLVWDKEAVDCFRSRGKAHIVLFGVNSPQALQQATELGADGVLVDAPSQFAAAAH</sequence>
<dbReference type="RefSeq" id="WP_101835955.1">
    <property type="nucleotide sequence ID" value="NZ_CP119395.1"/>
</dbReference>
<dbReference type="SUPFAM" id="SSF51695">
    <property type="entry name" value="PLC-like phosphodiesterases"/>
    <property type="match status" value="1"/>
</dbReference>
<dbReference type="Proteomes" id="UP000234626">
    <property type="component" value="Unassembled WGS sequence"/>
</dbReference>
<reference evidence="3 4" key="1">
    <citation type="submission" date="2017-12" db="EMBL/GenBank/DDBJ databases">
        <title>Characterization of six clinical isolates of Enterochimera gen. nov., a novel genus of the Yersiniaciae family and the three species Enterochimera arupensis sp. nov., Enterochimera coloradensis sp. nov, and Enterochimera californica sp. nov.</title>
        <authorList>
            <person name="Rossi A."/>
            <person name="Fisher M."/>
        </authorList>
    </citation>
    <scope>NUCLEOTIDE SEQUENCE [LARGE SCALE GENOMIC DNA]</scope>
    <source>
        <strain evidence="3 4">2016Iso1</strain>
    </source>
</reference>
<name>A0A2N5EIM3_9GAMM</name>
<gene>
    <name evidence="3" type="ORF">CYR34_18825</name>
</gene>
<dbReference type="OrthoDB" id="9795622at2"/>
<dbReference type="Pfam" id="PF03009">
    <property type="entry name" value="GDPD"/>
    <property type="match status" value="1"/>
</dbReference>
<dbReference type="PANTHER" id="PTHR46211">
    <property type="entry name" value="GLYCEROPHOSPHORYL DIESTER PHOSPHODIESTERASE"/>
    <property type="match status" value="1"/>
</dbReference>
<dbReference type="InterPro" id="IPR017946">
    <property type="entry name" value="PLC-like_Pdiesterase_TIM-brl"/>
</dbReference>
<protein>
    <submittedName>
        <fullName evidence="3">Glycerophosphodiester phosphodiesterase</fullName>
    </submittedName>
</protein>
<organism evidence="3 4">
    <name type="scientific">Chimaeribacter arupi</name>
    <dbReference type="NCBI Taxonomy" id="2060066"/>
    <lineage>
        <taxon>Bacteria</taxon>
        <taxon>Pseudomonadati</taxon>
        <taxon>Pseudomonadota</taxon>
        <taxon>Gammaproteobacteria</taxon>
        <taxon>Enterobacterales</taxon>
        <taxon>Yersiniaceae</taxon>
        <taxon>Chimaeribacter</taxon>
    </lineage>
</organism>
<feature type="chain" id="PRO_5014956907" evidence="1">
    <location>
        <begin position="24"/>
        <end position="292"/>
    </location>
</feature>